<evidence type="ECO:0000259" key="1">
    <source>
        <dbReference type="SMART" id="SM00871"/>
    </source>
</evidence>
<dbReference type="Pfam" id="PF06445">
    <property type="entry name" value="GyrI-like"/>
    <property type="match status" value="1"/>
</dbReference>
<reference evidence="2 3" key="1">
    <citation type="submission" date="2022-04" db="EMBL/GenBank/DDBJ databases">
        <title>Leucobacter sp. isolated from rhizosphere of garlic.</title>
        <authorList>
            <person name="Won M."/>
            <person name="Lee C.-M."/>
            <person name="Woen H.-Y."/>
            <person name="Kwon S.-W."/>
        </authorList>
    </citation>
    <scope>NUCLEOTIDE SEQUENCE [LARGE SCALE GENOMIC DNA]</scope>
    <source>
        <strain evidence="2 3">H21R-40</strain>
    </source>
</reference>
<dbReference type="RefSeq" id="WP_244729553.1">
    <property type="nucleotide sequence ID" value="NZ_CP095045.1"/>
</dbReference>
<evidence type="ECO:0000313" key="3">
    <source>
        <dbReference type="Proteomes" id="UP000831786"/>
    </source>
</evidence>
<dbReference type="InterPro" id="IPR010499">
    <property type="entry name" value="AraC_E-bd"/>
</dbReference>
<keyword evidence="3" id="KW-1185">Reference proteome</keyword>
<proteinExistence type="predicted"/>
<dbReference type="SMART" id="SM00871">
    <property type="entry name" value="AraC_E_bind"/>
    <property type="match status" value="1"/>
</dbReference>
<dbReference type="InterPro" id="IPR029442">
    <property type="entry name" value="GyrI-like"/>
</dbReference>
<dbReference type="Proteomes" id="UP000831786">
    <property type="component" value="Chromosome"/>
</dbReference>
<organism evidence="2 3">
    <name type="scientific">Leucobacter allii</name>
    <dbReference type="NCBI Taxonomy" id="2932247"/>
    <lineage>
        <taxon>Bacteria</taxon>
        <taxon>Bacillati</taxon>
        <taxon>Actinomycetota</taxon>
        <taxon>Actinomycetes</taxon>
        <taxon>Micrococcales</taxon>
        <taxon>Microbacteriaceae</taxon>
        <taxon>Leucobacter</taxon>
    </lineage>
</organism>
<dbReference type="SUPFAM" id="SSF55136">
    <property type="entry name" value="Probable bacterial effector-binding domain"/>
    <property type="match status" value="1"/>
</dbReference>
<sequence length="175" mass="17993">MDEAYRIEDPAIVEFSDIHLAVVRETVGFAEIPGLYDRAYPMLFSTLAAAGTAPAAAPMGVVHGGAGEALDLSVAVPLATGYVAGPGAPAEVTAETIPGGRAARLLVRGDYSGIAAGYERLHAWLAELGETPDGLAWEQYLTEPEPGGDPAGNETLIAVRLRDPDGAAVSGAVPR</sequence>
<protein>
    <submittedName>
        <fullName evidence="2">GyrI-like domain-containing protein</fullName>
    </submittedName>
</protein>
<feature type="domain" description="AraC effector-binding" evidence="1">
    <location>
        <begin position="8"/>
        <end position="162"/>
    </location>
</feature>
<gene>
    <name evidence="2" type="ORF">MUN78_06730</name>
</gene>
<dbReference type="Gene3D" id="3.20.80.10">
    <property type="entry name" value="Regulatory factor, effector binding domain"/>
    <property type="match status" value="1"/>
</dbReference>
<name>A0ABY4FQF2_9MICO</name>
<dbReference type="EMBL" id="CP095045">
    <property type="protein sequence ID" value="UOQ58519.1"/>
    <property type="molecule type" value="Genomic_DNA"/>
</dbReference>
<accession>A0ABY4FQF2</accession>
<dbReference type="InterPro" id="IPR011256">
    <property type="entry name" value="Reg_factor_effector_dom_sf"/>
</dbReference>
<evidence type="ECO:0000313" key="2">
    <source>
        <dbReference type="EMBL" id="UOQ58519.1"/>
    </source>
</evidence>